<feature type="compositionally biased region" description="Polar residues" evidence="2">
    <location>
        <begin position="13"/>
        <end position="26"/>
    </location>
</feature>
<dbReference type="PANTHER" id="PTHR35024:SF4">
    <property type="entry name" value="POLYMER-FORMING CYTOSKELETAL PROTEIN"/>
    <property type="match status" value="1"/>
</dbReference>
<name>A0ABW3UCN0_9GAMM</name>
<accession>A0ABW3UCN0</accession>
<protein>
    <submittedName>
        <fullName evidence="3">Polymer-forming cytoskeletal protein</fullName>
    </submittedName>
</protein>
<comment type="similarity">
    <text evidence="1">Belongs to the bactofilin family.</text>
</comment>
<evidence type="ECO:0000313" key="4">
    <source>
        <dbReference type="Proteomes" id="UP001597264"/>
    </source>
</evidence>
<comment type="caution">
    <text evidence="3">The sequence shown here is derived from an EMBL/GenBank/DDBJ whole genome shotgun (WGS) entry which is preliminary data.</text>
</comment>
<reference evidence="4" key="1">
    <citation type="journal article" date="2019" name="Int. J. Syst. Evol. Microbiol.">
        <title>The Global Catalogue of Microorganisms (GCM) 10K type strain sequencing project: providing services to taxonomists for standard genome sequencing and annotation.</title>
        <authorList>
            <consortium name="The Broad Institute Genomics Platform"/>
            <consortium name="The Broad Institute Genome Sequencing Center for Infectious Disease"/>
            <person name="Wu L."/>
            <person name="Ma J."/>
        </authorList>
    </citation>
    <scope>NUCLEOTIDE SEQUENCE [LARGE SCALE GENOMIC DNA]</scope>
    <source>
        <strain evidence="4">CCUG 54356</strain>
    </source>
</reference>
<sequence>MANPLDPKPDANLDSNSFLSGMNENGASERPFADKLESTIAKDRSTIGKNIKFRGELIGNEDLHIEGTVEGTVIMEGHDLSIGREGEINANIHAQNIVINGSLTGDALADELIEIRNTAVVKGNLIAPRIQLDDGGKFRGSMDMVDTDDEMKARHSEFKEKLVHPSLPPKDEAPAKPAAAKKSFAPKTPVNESAKDQAKDQAKEAEPADS</sequence>
<proteinExistence type="inferred from homology"/>
<feature type="region of interest" description="Disordered" evidence="2">
    <location>
        <begin position="159"/>
        <end position="210"/>
    </location>
</feature>
<keyword evidence="4" id="KW-1185">Reference proteome</keyword>
<dbReference type="PANTHER" id="PTHR35024">
    <property type="entry name" value="HYPOTHETICAL CYTOSOLIC PROTEIN"/>
    <property type="match status" value="1"/>
</dbReference>
<evidence type="ECO:0000256" key="1">
    <source>
        <dbReference type="ARBA" id="ARBA00044755"/>
    </source>
</evidence>
<feature type="compositionally biased region" description="Low complexity" evidence="2">
    <location>
        <begin position="175"/>
        <end position="189"/>
    </location>
</feature>
<dbReference type="Proteomes" id="UP001597264">
    <property type="component" value="Unassembled WGS sequence"/>
</dbReference>
<gene>
    <name evidence="3" type="ORF">ACFQ2X_11725</name>
</gene>
<evidence type="ECO:0000313" key="3">
    <source>
        <dbReference type="EMBL" id="MFD1217270.1"/>
    </source>
</evidence>
<feature type="region of interest" description="Disordered" evidence="2">
    <location>
        <begin position="1"/>
        <end position="31"/>
    </location>
</feature>
<organism evidence="3 4">
    <name type="scientific">Microbulbifer celer</name>
    <dbReference type="NCBI Taxonomy" id="435905"/>
    <lineage>
        <taxon>Bacteria</taxon>
        <taxon>Pseudomonadati</taxon>
        <taxon>Pseudomonadota</taxon>
        <taxon>Gammaproteobacteria</taxon>
        <taxon>Cellvibrionales</taxon>
        <taxon>Microbulbiferaceae</taxon>
        <taxon>Microbulbifer</taxon>
    </lineage>
</organism>
<evidence type="ECO:0000256" key="2">
    <source>
        <dbReference type="SAM" id="MobiDB-lite"/>
    </source>
</evidence>
<feature type="compositionally biased region" description="Basic and acidic residues" evidence="2">
    <location>
        <begin position="159"/>
        <end position="174"/>
    </location>
</feature>
<feature type="compositionally biased region" description="Basic and acidic residues" evidence="2">
    <location>
        <begin position="193"/>
        <end position="210"/>
    </location>
</feature>
<dbReference type="EMBL" id="JBHTLR010000013">
    <property type="protein sequence ID" value="MFD1217270.1"/>
    <property type="molecule type" value="Genomic_DNA"/>
</dbReference>
<dbReference type="Pfam" id="PF04519">
    <property type="entry name" value="Bactofilin"/>
    <property type="match status" value="1"/>
</dbReference>
<dbReference type="InterPro" id="IPR007607">
    <property type="entry name" value="BacA/B"/>
</dbReference>
<dbReference type="RefSeq" id="WP_230435894.1">
    <property type="nucleotide sequence ID" value="NZ_CP087715.1"/>
</dbReference>